<protein>
    <submittedName>
        <fullName evidence="2">Uncharacterized protein</fullName>
    </submittedName>
</protein>
<dbReference type="Proteomes" id="UP001500063">
    <property type="component" value="Unassembled WGS sequence"/>
</dbReference>
<gene>
    <name evidence="2" type="ORF">GCM10010319_71140</name>
</gene>
<name>A0ABN0Y5I0_9ACTN</name>
<dbReference type="RefSeq" id="WP_301889765.1">
    <property type="nucleotide sequence ID" value="NZ_BAAABW010000047.1"/>
</dbReference>
<organism evidence="2 3">
    <name type="scientific">Streptomyces blastmyceticus</name>
    <dbReference type="NCBI Taxonomy" id="68180"/>
    <lineage>
        <taxon>Bacteria</taxon>
        <taxon>Bacillati</taxon>
        <taxon>Actinomycetota</taxon>
        <taxon>Actinomycetes</taxon>
        <taxon>Kitasatosporales</taxon>
        <taxon>Streptomycetaceae</taxon>
        <taxon>Streptomyces</taxon>
    </lineage>
</organism>
<feature type="signal peptide" evidence="1">
    <location>
        <begin position="1"/>
        <end position="23"/>
    </location>
</feature>
<evidence type="ECO:0000256" key="1">
    <source>
        <dbReference type="SAM" id="SignalP"/>
    </source>
</evidence>
<sequence length="77" mass="8007">MKRISAVLVLAASALALAPTAHADDPVSRLARLGDAPKRLPVSGIHKIKGVGDALTSHIEQGKLVPDSEASLRLTHP</sequence>
<keyword evidence="3" id="KW-1185">Reference proteome</keyword>
<accession>A0ABN0Y5I0</accession>
<reference evidence="2 3" key="1">
    <citation type="journal article" date="2019" name="Int. J. Syst. Evol. Microbiol.">
        <title>The Global Catalogue of Microorganisms (GCM) 10K type strain sequencing project: providing services to taxonomists for standard genome sequencing and annotation.</title>
        <authorList>
            <consortium name="The Broad Institute Genomics Platform"/>
            <consortium name="The Broad Institute Genome Sequencing Center for Infectious Disease"/>
            <person name="Wu L."/>
            <person name="Ma J."/>
        </authorList>
    </citation>
    <scope>NUCLEOTIDE SEQUENCE [LARGE SCALE GENOMIC DNA]</scope>
    <source>
        <strain evidence="2 3">JCM 4565</strain>
    </source>
</reference>
<comment type="caution">
    <text evidence="2">The sequence shown here is derived from an EMBL/GenBank/DDBJ whole genome shotgun (WGS) entry which is preliminary data.</text>
</comment>
<dbReference type="EMBL" id="BAAABW010000047">
    <property type="protein sequence ID" value="GAA0382532.1"/>
    <property type="molecule type" value="Genomic_DNA"/>
</dbReference>
<proteinExistence type="predicted"/>
<feature type="chain" id="PRO_5045473523" evidence="1">
    <location>
        <begin position="24"/>
        <end position="77"/>
    </location>
</feature>
<keyword evidence="1" id="KW-0732">Signal</keyword>
<evidence type="ECO:0000313" key="2">
    <source>
        <dbReference type="EMBL" id="GAA0382532.1"/>
    </source>
</evidence>
<evidence type="ECO:0000313" key="3">
    <source>
        <dbReference type="Proteomes" id="UP001500063"/>
    </source>
</evidence>